<dbReference type="InterPro" id="IPR029061">
    <property type="entry name" value="THDP-binding"/>
</dbReference>
<feature type="binding site" evidence="11">
    <location>
        <position position="272"/>
    </location>
    <ligand>
        <name>substrate</name>
    </ligand>
</feature>
<feature type="binding site" evidence="12">
    <location>
        <position position="462"/>
    </location>
    <ligand>
        <name>thiamine diphosphate</name>
        <dbReference type="ChEBI" id="CHEBI:58937"/>
    </ligand>
</feature>
<dbReference type="PROSITE" id="PS00801">
    <property type="entry name" value="TRANSKETOLASE_1"/>
    <property type="match status" value="1"/>
</dbReference>
<dbReference type="Pfam" id="PF02779">
    <property type="entry name" value="Transket_pyr"/>
    <property type="match status" value="1"/>
</dbReference>
<comment type="catalytic activity">
    <reaction evidence="8 15">
        <text>D-sedoheptulose 7-phosphate + D-glyceraldehyde 3-phosphate = aldehydo-D-ribose 5-phosphate + D-xylulose 5-phosphate</text>
        <dbReference type="Rhea" id="RHEA:10508"/>
        <dbReference type="ChEBI" id="CHEBI:57483"/>
        <dbReference type="ChEBI" id="CHEBI:57737"/>
        <dbReference type="ChEBI" id="CHEBI:58273"/>
        <dbReference type="ChEBI" id="CHEBI:59776"/>
        <dbReference type="EC" id="2.2.1.1"/>
    </reaction>
</comment>
<dbReference type="InterPro" id="IPR033247">
    <property type="entry name" value="Transketolase_fam"/>
</dbReference>
<evidence type="ECO:0000256" key="7">
    <source>
        <dbReference type="ARBA" id="ARBA00023052"/>
    </source>
</evidence>
<feature type="domain" description="Transketolase-like pyrimidine-binding" evidence="16">
    <location>
        <begin position="364"/>
        <end position="550"/>
    </location>
</feature>
<feature type="binding site" evidence="11">
    <location>
        <position position="498"/>
    </location>
    <ligand>
        <name>substrate</name>
    </ligand>
</feature>
<evidence type="ECO:0000313" key="17">
    <source>
        <dbReference type="EMBL" id="NOT35644.1"/>
    </source>
</evidence>
<dbReference type="SUPFAM" id="SSF52518">
    <property type="entry name" value="Thiamin diphosphate-binding fold (THDP-binding)"/>
    <property type="match status" value="2"/>
</dbReference>
<keyword evidence="6 13" id="KW-0460">Magnesium</keyword>
<dbReference type="InterPro" id="IPR005478">
    <property type="entry name" value="Transketolase_bac-like"/>
</dbReference>
<keyword evidence="5 13" id="KW-0479">Metal-binding</keyword>
<feature type="binding site" evidence="11">
    <location>
        <position position="486"/>
    </location>
    <ligand>
        <name>substrate</name>
    </ligand>
</feature>
<dbReference type="GO" id="GO:0046872">
    <property type="term" value="F:metal ion binding"/>
    <property type="evidence" value="ECO:0007669"/>
    <property type="project" value="UniProtKB-KW"/>
</dbReference>
<comment type="subunit">
    <text evidence="2 15">Homodimer.</text>
</comment>
<evidence type="ECO:0000259" key="16">
    <source>
        <dbReference type="SMART" id="SM00861"/>
    </source>
</evidence>
<dbReference type="GO" id="GO:0005829">
    <property type="term" value="C:cytosol"/>
    <property type="evidence" value="ECO:0007669"/>
    <property type="project" value="TreeGrafter"/>
</dbReference>
<comment type="similarity">
    <text evidence="1 15">Belongs to the transketolase family.</text>
</comment>
<feature type="active site" description="Proton donor" evidence="10">
    <location>
        <position position="436"/>
    </location>
</feature>
<dbReference type="InterPro" id="IPR009014">
    <property type="entry name" value="Transketo_C/PFOR_II"/>
</dbReference>
<feature type="binding site" evidence="12">
    <location>
        <position position="272"/>
    </location>
    <ligand>
        <name>thiamine diphosphate</name>
        <dbReference type="ChEBI" id="CHEBI:58937"/>
    </ligand>
</feature>
<dbReference type="InterPro" id="IPR005474">
    <property type="entry name" value="Transketolase_N"/>
</dbReference>
<feature type="binding site" evidence="11">
    <location>
        <position position="394"/>
    </location>
    <ligand>
        <name>substrate</name>
    </ligand>
</feature>
<evidence type="ECO:0000256" key="5">
    <source>
        <dbReference type="ARBA" id="ARBA00022723"/>
    </source>
</evidence>
<evidence type="ECO:0000313" key="18">
    <source>
        <dbReference type="Proteomes" id="UP000580839"/>
    </source>
</evidence>
<dbReference type="FunFam" id="3.40.50.920:FF:000003">
    <property type="entry name" value="Transketolase"/>
    <property type="match status" value="1"/>
</dbReference>
<dbReference type="CDD" id="cd07033">
    <property type="entry name" value="TPP_PYR_DXS_TK_like"/>
    <property type="match status" value="1"/>
</dbReference>
<evidence type="ECO:0000256" key="2">
    <source>
        <dbReference type="ARBA" id="ARBA00011738"/>
    </source>
</evidence>
<comment type="caution">
    <text evidence="17">The sequence shown here is derived from an EMBL/GenBank/DDBJ whole genome shotgun (WGS) entry which is preliminary data.</text>
</comment>
<dbReference type="GO" id="GO:0006098">
    <property type="term" value="P:pentose-phosphate shunt"/>
    <property type="evidence" value="ECO:0007669"/>
    <property type="project" value="TreeGrafter"/>
</dbReference>
<dbReference type="NCBIfam" id="TIGR00232">
    <property type="entry name" value="tktlase_bact"/>
    <property type="match status" value="1"/>
</dbReference>
<sequence length="698" mass="75852">MHSIGTVTSTLEQLDQSSIQTLRFLSIDAVQKADSGHPGLPLGAAPMAWVLWSRFLRHNPTDPQWFDRDRFVLSAGHGSALLYSLLHLTGYDLPIEQLQQFRQWGSRTPGHPERGITAGVETTTGPLGAGFATGVGMAIAEAHLAARYNRPGHEVIDHFTYGLVSDGDLMEGVAAEAASLAGHLKLGKLIYLYDNNYVTLAASTQLAFTEDRAQRFQSYGWHTLTVDDGNDLIALDRALQAARAESDRPTLILVRTHLGFGSPNKQDTYAAHGSPLGVDEVRLTKERLGWPLEPAFLVPPDVQRHGRSAIERGQKQQSEWNQRFERYSKEHPDLAAELRLRMRGELPAGWDGGIPQFAADPKGMATRVASGKVLVALASRVPALMGGSADLNPSTHTELTDQGNFEHASTAVGDLQGAAGGGWSYAGRNLQFGVREHAMGSIQNGMAAHGGTLPFGATFLTFSDYMRPAIRLAALMELHTLYVFTHDSLAMGEDGPTHQPIEHLAALRAIPHLVVIRPGDANETAVAWRVAMESKDRPVALVLSRQNVPTLDRTRFADADGLRRGAYVLEDAARGEPELILIATGSEVGLIVAARELLHAKGVAVRLVSMPSWELFEAQTTQYRESVLPARVRARLSVETGISQGWHRYVGDLGDVLGVDRFGASAPAPQLMREYGFTAENVCARSLAVLDRTRAAAR</sequence>
<evidence type="ECO:0000256" key="13">
    <source>
        <dbReference type="PIRSR" id="PIRSR605478-4"/>
    </source>
</evidence>
<feature type="binding site" evidence="13">
    <location>
        <position position="198"/>
    </location>
    <ligand>
        <name>Mg(2+)</name>
        <dbReference type="ChEBI" id="CHEBI:18420"/>
    </ligand>
</feature>
<dbReference type="PROSITE" id="PS00802">
    <property type="entry name" value="TRANSKETOLASE_2"/>
    <property type="match status" value="1"/>
</dbReference>
<evidence type="ECO:0000256" key="10">
    <source>
        <dbReference type="PIRSR" id="PIRSR605478-1"/>
    </source>
</evidence>
<evidence type="ECO:0000256" key="3">
    <source>
        <dbReference type="ARBA" id="ARBA00013152"/>
    </source>
</evidence>
<feature type="binding site" evidence="11">
    <location>
        <position position="494"/>
    </location>
    <ligand>
        <name>substrate</name>
    </ligand>
</feature>
<keyword evidence="4 15" id="KW-0808">Transferase</keyword>
<organism evidence="17 18">
    <name type="scientific">Eiseniibacteriota bacterium</name>
    <dbReference type="NCBI Taxonomy" id="2212470"/>
    <lineage>
        <taxon>Bacteria</taxon>
        <taxon>Candidatus Eiseniibacteriota</taxon>
    </lineage>
</organism>
<name>A0A849SSJ3_UNCEI</name>
<dbReference type="InterPro" id="IPR020826">
    <property type="entry name" value="Transketolase_BS"/>
</dbReference>
<keyword evidence="15" id="KW-0106">Calcium</keyword>
<evidence type="ECO:0000256" key="14">
    <source>
        <dbReference type="PIRSR" id="PIRSR605478-5"/>
    </source>
</evidence>
<feature type="binding site" evidence="11">
    <location>
        <position position="367"/>
    </location>
    <ligand>
        <name>substrate</name>
    </ligand>
</feature>
<comment type="cofactor">
    <cofactor evidence="15">
        <name>Mg(2+)</name>
        <dbReference type="ChEBI" id="CHEBI:18420"/>
    </cofactor>
    <cofactor evidence="15">
        <name>Ca(2+)</name>
        <dbReference type="ChEBI" id="CHEBI:29108"/>
    </cofactor>
    <cofactor evidence="15">
        <name>Mn(2+)</name>
        <dbReference type="ChEBI" id="CHEBI:29035"/>
    </cofactor>
    <cofactor evidence="15">
        <name>Co(2+)</name>
        <dbReference type="ChEBI" id="CHEBI:48828"/>
    </cofactor>
    <text evidence="15">Binds 1 Mg(2+) ion per subunit. Can also utilize other divalent metal cations, such as Ca(2+), Mn(2+) and Co(2+).</text>
</comment>
<feature type="site" description="Important for catalytic activity" evidence="14">
    <location>
        <position position="37"/>
    </location>
</feature>
<dbReference type="InterPro" id="IPR055152">
    <property type="entry name" value="Transketolase-like_C_2"/>
</dbReference>
<dbReference type="PANTHER" id="PTHR43522">
    <property type="entry name" value="TRANSKETOLASE"/>
    <property type="match status" value="1"/>
</dbReference>
<protein>
    <recommendedName>
        <fullName evidence="3 9">Transketolase</fullName>
        <ecNumber evidence="3 9">2.2.1.1</ecNumber>
    </recommendedName>
</protein>
<accession>A0A849SSJ3</accession>
<feature type="binding site" evidence="12">
    <location>
        <position position="196"/>
    </location>
    <ligand>
        <name>thiamine diphosphate</name>
        <dbReference type="ChEBI" id="CHEBI:58937"/>
    </ligand>
</feature>
<comment type="function">
    <text evidence="15">Catalyzes the transfer of a two-carbon ketol group from a ketose donor to an aldose acceptor, via a covalent intermediate with the cofactor thiamine pyrophosphate.</text>
</comment>
<dbReference type="InterPro" id="IPR005475">
    <property type="entry name" value="Transketolase-like_Pyr-bd"/>
</dbReference>
<dbReference type="SUPFAM" id="SSF52922">
    <property type="entry name" value="TK C-terminal domain-like"/>
    <property type="match status" value="1"/>
</dbReference>
<feature type="binding site" evidence="13">
    <location>
        <position position="166"/>
    </location>
    <ligand>
        <name>Mg(2+)</name>
        <dbReference type="ChEBI" id="CHEBI:18420"/>
    </ligand>
</feature>
<dbReference type="Gene3D" id="3.40.50.970">
    <property type="match status" value="2"/>
</dbReference>
<feature type="binding site" evidence="11">
    <location>
        <position position="545"/>
    </location>
    <ligand>
        <name>substrate</name>
    </ligand>
</feature>
<dbReference type="GO" id="GO:0004802">
    <property type="term" value="F:transketolase activity"/>
    <property type="evidence" value="ECO:0007669"/>
    <property type="project" value="UniProtKB-UniRule"/>
</dbReference>
<evidence type="ECO:0000256" key="11">
    <source>
        <dbReference type="PIRSR" id="PIRSR605478-2"/>
    </source>
</evidence>
<dbReference type="Gene3D" id="3.40.50.920">
    <property type="match status" value="1"/>
</dbReference>
<dbReference type="CDD" id="cd02012">
    <property type="entry name" value="TPP_TK"/>
    <property type="match status" value="1"/>
</dbReference>
<dbReference type="PANTHER" id="PTHR43522:SF2">
    <property type="entry name" value="TRANSKETOLASE 1-RELATED"/>
    <property type="match status" value="1"/>
</dbReference>
<dbReference type="FunFam" id="3.40.50.970:FF:000004">
    <property type="entry name" value="Transketolase"/>
    <property type="match status" value="1"/>
</dbReference>
<feature type="binding site" evidence="13">
    <location>
        <position position="196"/>
    </location>
    <ligand>
        <name>Mg(2+)</name>
        <dbReference type="ChEBI" id="CHEBI:18420"/>
    </ligand>
</feature>
<gene>
    <name evidence="17" type="primary">tkt</name>
    <name evidence="17" type="ORF">HOP12_15995</name>
</gene>
<feature type="binding site" evidence="12">
    <location>
        <position position="77"/>
    </location>
    <ligand>
        <name>thiamine diphosphate</name>
        <dbReference type="ChEBI" id="CHEBI:58937"/>
    </ligand>
</feature>
<comment type="cofactor">
    <cofactor evidence="13">
        <name>Mg(2+)</name>
        <dbReference type="ChEBI" id="CHEBI:18420"/>
    </cofactor>
    <text evidence="13">Binds 1 Mg(2+) ion per subunit. Can also utilize other divalent metal cations, such as Ca(2+), Mn(2+) and Co(2+).</text>
</comment>
<proteinExistence type="inferred from homology"/>
<dbReference type="SMART" id="SM00861">
    <property type="entry name" value="Transket_pyr"/>
    <property type="match status" value="1"/>
</dbReference>
<dbReference type="FunFam" id="3.40.50.970:FF:000003">
    <property type="entry name" value="Transketolase"/>
    <property type="match status" value="1"/>
</dbReference>
<feature type="site" description="Important for catalytic activity" evidence="14">
    <location>
        <position position="272"/>
    </location>
</feature>
<feature type="binding site" evidence="11">
    <location>
        <position position="37"/>
    </location>
    <ligand>
        <name>substrate</name>
    </ligand>
</feature>
<comment type="cofactor">
    <cofactor evidence="12">
        <name>thiamine diphosphate</name>
        <dbReference type="ChEBI" id="CHEBI:58937"/>
    </cofactor>
    <text evidence="12">Binds 1 thiamine pyrophosphate per subunit. During the reaction, the substrate forms a covalent intermediate with the cofactor.</text>
</comment>
<dbReference type="Pfam" id="PF00456">
    <property type="entry name" value="Transketolase_N"/>
    <property type="match status" value="1"/>
</dbReference>
<dbReference type="EMBL" id="JABFRW010000208">
    <property type="protein sequence ID" value="NOT35644.1"/>
    <property type="molecule type" value="Genomic_DNA"/>
</dbReference>
<evidence type="ECO:0000256" key="4">
    <source>
        <dbReference type="ARBA" id="ARBA00022679"/>
    </source>
</evidence>
<evidence type="ECO:0000256" key="9">
    <source>
        <dbReference type="NCBIfam" id="TIGR00232"/>
    </source>
</evidence>
<keyword evidence="7 12" id="KW-0786">Thiamine pyrophosphate</keyword>
<feature type="binding site" evidence="12">
    <location>
        <begin position="125"/>
        <end position="127"/>
    </location>
    <ligand>
        <name>thiamine diphosphate</name>
        <dbReference type="ChEBI" id="CHEBI:58937"/>
    </ligand>
</feature>
<dbReference type="InterPro" id="IPR049557">
    <property type="entry name" value="Transketolase_CS"/>
</dbReference>
<evidence type="ECO:0000256" key="15">
    <source>
        <dbReference type="RuleBase" id="RU004996"/>
    </source>
</evidence>
<dbReference type="Proteomes" id="UP000580839">
    <property type="component" value="Unassembled WGS sequence"/>
</dbReference>
<reference evidence="17 18" key="1">
    <citation type="submission" date="2020-04" db="EMBL/GenBank/DDBJ databases">
        <title>Metagenomic profiling of ammonia- and methane-oxidizing microorganisms in a Dutch drinking water treatment plant.</title>
        <authorList>
            <person name="Poghosyan L."/>
            <person name="Leucker S."/>
        </authorList>
    </citation>
    <scope>NUCLEOTIDE SEQUENCE [LARGE SCALE GENOMIC DNA]</scope>
    <source>
        <strain evidence="17">S-RSF-IL-03</strain>
    </source>
</reference>
<feature type="binding site" evidence="12">
    <location>
        <position position="167"/>
    </location>
    <ligand>
        <name>thiamine diphosphate</name>
        <dbReference type="ChEBI" id="CHEBI:58937"/>
    </ligand>
</feature>
<evidence type="ECO:0000256" key="6">
    <source>
        <dbReference type="ARBA" id="ARBA00022842"/>
    </source>
</evidence>
<evidence type="ECO:0000256" key="8">
    <source>
        <dbReference type="ARBA" id="ARBA00049473"/>
    </source>
</evidence>
<dbReference type="EC" id="2.2.1.1" evidence="3 9"/>
<dbReference type="AlphaFoldDB" id="A0A849SSJ3"/>
<dbReference type="Pfam" id="PF22613">
    <property type="entry name" value="Transketolase_C_1"/>
    <property type="match status" value="1"/>
</dbReference>
<evidence type="ECO:0000256" key="1">
    <source>
        <dbReference type="ARBA" id="ARBA00007131"/>
    </source>
</evidence>
<evidence type="ECO:0000256" key="12">
    <source>
        <dbReference type="PIRSR" id="PIRSR605478-3"/>
    </source>
</evidence>